<feature type="domain" description="ABC transmembrane type-1" evidence="9">
    <location>
        <begin position="110"/>
        <end position="299"/>
    </location>
</feature>
<dbReference type="PROSITE" id="PS50928">
    <property type="entry name" value="ABC_TM1"/>
    <property type="match status" value="1"/>
</dbReference>
<accession>A0A315ZRX7</accession>
<evidence type="ECO:0000256" key="7">
    <source>
        <dbReference type="RuleBase" id="RU363032"/>
    </source>
</evidence>
<evidence type="ECO:0000256" key="3">
    <source>
        <dbReference type="ARBA" id="ARBA00022475"/>
    </source>
</evidence>
<dbReference type="SUPFAM" id="SSF161098">
    <property type="entry name" value="MetI-like"/>
    <property type="match status" value="1"/>
</dbReference>
<keyword evidence="3" id="KW-1003">Cell membrane</keyword>
<dbReference type="InterPro" id="IPR035906">
    <property type="entry name" value="MetI-like_sf"/>
</dbReference>
<keyword evidence="11" id="KW-1185">Reference proteome</keyword>
<keyword evidence="4 7" id="KW-0812">Transmembrane</keyword>
<dbReference type="AlphaFoldDB" id="A0A315ZRX7"/>
<evidence type="ECO:0000313" key="11">
    <source>
        <dbReference type="Proteomes" id="UP000245469"/>
    </source>
</evidence>
<evidence type="ECO:0000256" key="4">
    <source>
        <dbReference type="ARBA" id="ARBA00022692"/>
    </source>
</evidence>
<dbReference type="GO" id="GO:0055085">
    <property type="term" value="P:transmembrane transport"/>
    <property type="evidence" value="ECO:0007669"/>
    <property type="project" value="InterPro"/>
</dbReference>
<evidence type="ECO:0000256" key="8">
    <source>
        <dbReference type="SAM" id="MobiDB-lite"/>
    </source>
</evidence>
<name>A0A315ZRX7_9ACTN</name>
<evidence type="ECO:0000256" key="6">
    <source>
        <dbReference type="ARBA" id="ARBA00023136"/>
    </source>
</evidence>
<keyword evidence="5 7" id="KW-1133">Transmembrane helix</keyword>
<feature type="transmembrane region" description="Helical" evidence="7">
    <location>
        <begin position="118"/>
        <end position="142"/>
    </location>
</feature>
<comment type="similarity">
    <text evidence="7">Belongs to the binding-protein-dependent transport system permease family.</text>
</comment>
<dbReference type="Proteomes" id="UP000245469">
    <property type="component" value="Unassembled WGS sequence"/>
</dbReference>
<evidence type="ECO:0000313" key="10">
    <source>
        <dbReference type="EMBL" id="PWJ48305.1"/>
    </source>
</evidence>
<keyword evidence="6 7" id="KW-0472">Membrane</keyword>
<dbReference type="EMBL" id="QGDQ01000031">
    <property type="protein sequence ID" value="PWJ48305.1"/>
    <property type="molecule type" value="Genomic_DNA"/>
</dbReference>
<evidence type="ECO:0000256" key="5">
    <source>
        <dbReference type="ARBA" id="ARBA00022989"/>
    </source>
</evidence>
<feature type="transmembrane region" description="Helical" evidence="7">
    <location>
        <begin position="48"/>
        <end position="70"/>
    </location>
</feature>
<dbReference type="InterPro" id="IPR050366">
    <property type="entry name" value="BP-dependent_transpt_permease"/>
</dbReference>
<organism evidence="10 11">
    <name type="scientific">Quadrisphaera granulorum</name>
    <dbReference type="NCBI Taxonomy" id="317664"/>
    <lineage>
        <taxon>Bacteria</taxon>
        <taxon>Bacillati</taxon>
        <taxon>Actinomycetota</taxon>
        <taxon>Actinomycetes</taxon>
        <taxon>Kineosporiales</taxon>
        <taxon>Kineosporiaceae</taxon>
        <taxon>Quadrisphaera</taxon>
    </lineage>
</organism>
<sequence>MTTLTSPTQTSHTTSTTTAAADATTAAAEPALLPGGRRSRRAQLLRRPGVVVAVLYVLLALGTAAVPGLYTGVDPQQPHPADKLLPPGGQYWFGTDELGRDLFARVVHGSALTVQATLVALAIAVVAGLLVGLVSGFCGGWVDVVLMRGVDVVLAIPTLLLSLTIITALGFGTVNVAIAVGVALVPGFARITRAEVLRVKTLPYIEAARSGGATWTSVLRRHVLPNTWGPVVVLAVLDVGTAILAVSSLSFLGFGAQPPHADWGSLIASGRTYLVTNPWLSLLPGLAVGLLVLSLNHVAKSLEEVAR</sequence>
<evidence type="ECO:0000256" key="2">
    <source>
        <dbReference type="ARBA" id="ARBA00022448"/>
    </source>
</evidence>
<protein>
    <submittedName>
        <fullName evidence="10">Peptide/nickel transport system permease protein</fullName>
    </submittedName>
</protein>
<dbReference type="OrthoDB" id="6637947at2"/>
<evidence type="ECO:0000256" key="1">
    <source>
        <dbReference type="ARBA" id="ARBA00004651"/>
    </source>
</evidence>
<feature type="transmembrane region" description="Helical" evidence="7">
    <location>
        <begin position="279"/>
        <end position="299"/>
    </location>
</feature>
<evidence type="ECO:0000259" key="9">
    <source>
        <dbReference type="PROSITE" id="PS50928"/>
    </source>
</evidence>
<proteinExistence type="inferred from homology"/>
<reference evidence="10 11" key="1">
    <citation type="submission" date="2018-03" db="EMBL/GenBank/DDBJ databases">
        <title>Genomic Encyclopedia of Archaeal and Bacterial Type Strains, Phase II (KMG-II): from individual species to whole genera.</title>
        <authorList>
            <person name="Goeker M."/>
        </authorList>
    </citation>
    <scope>NUCLEOTIDE SEQUENCE [LARGE SCALE GENOMIC DNA]</scope>
    <source>
        <strain evidence="10 11">DSM 44889</strain>
    </source>
</reference>
<gene>
    <name evidence="10" type="ORF">BXY45_13129</name>
</gene>
<feature type="transmembrane region" description="Helical" evidence="7">
    <location>
        <begin position="231"/>
        <end position="256"/>
    </location>
</feature>
<dbReference type="PANTHER" id="PTHR43386:SF1">
    <property type="entry name" value="D,D-DIPEPTIDE TRANSPORT SYSTEM PERMEASE PROTEIN DDPC-RELATED"/>
    <property type="match status" value="1"/>
</dbReference>
<feature type="region of interest" description="Disordered" evidence="8">
    <location>
        <begin position="1"/>
        <end position="32"/>
    </location>
</feature>
<dbReference type="PANTHER" id="PTHR43386">
    <property type="entry name" value="OLIGOPEPTIDE TRANSPORT SYSTEM PERMEASE PROTEIN APPC"/>
    <property type="match status" value="1"/>
</dbReference>
<dbReference type="GO" id="GO:0005886">
    <property type="term" value="C:plasma membrane"/>
    <property type="evidence" value="ECO:0007669"/>
    <property type="project" value="UniProtKB-SubCell"/>
</dbReference>
<comment type="subcellular location">
    <subcellularLocation>
        <location evidence="1 7">Cell membrane</location>
        <topology evidence="1 7">Multi-pass membrane protein</topology>
    </subcellularLocation>
</comment>
<dbReference type="RefSeq" id="WP_109776091.1">
    <property type="nucleotide sequence ID" value="NZ_QGDQ01000031.1"/>
</dbReference>
<dbReference type="InterPro" id="IPR000515">
    <property type="entry name" value="MetI-like"/>
</dbReference>
<comment type="caution">
    <text evidence="10">The sequence shown here is derived from an EMBL/GenBank/DDBJ whole genome shotgun (WGS) entry which is preliminary data.</text>
</comment>
<keyword evidence="2 7" id="KW-0813">Transport</keyword>
<feature type="transmembrane region" description="Helical" evidence="7">
    <location>
        <begin position="174"/>
        <end position="192"/>
    </location>
</feature>
<dbReference type="Gene3D" id="1.10.3720.10">
    <property type="entry name" value="MetI-like"/>
    <property type="match status" value="1"/>
</dbReference>
<feature type="transmembrane region" description="Helical" evidence="7">
    <location>
        <begin position="149"/>
        <end position="168"/>
    </location>
</feature>
<dbReference type="Pfam" id="PF00528">
    <property type="entry name" value="BPD_transp_1"/>
    <property type="match status" value="1"/>
</dbReference>
<dbReference type="CDD" id="cd06261">
    <property type="entry name" value="TM_PBP2"/>
    <property type="match status" value="1"/>
</dbReference>